<dbReference type="InterPro" id="IPR051408">
    <property type="entry name" value="Phosphate_transprt_permease"/>
</dbReference>
<dbReference type="AlphaFoldDB" id="A0A3N2BCJ6"/>
<dbReference type="GO" id="GO:0035435">
    <property type="term" value="P:phosphate ion transmembrane transport"/>
    <property type="evidence" value="ECO:0007669"/>
    <property type="project" value="InterPro"/>
</dbReference>
<dbReference type="InterPro" id="IPR035906">
    <property type="entry name" value="MetI-like_sf"/>
</dbReference>
<gene>
    <name evidence="13" type="ORF">EDD31_1144</name>
</gene>
<dbReference type="GO" id="GO:0005886">
    <property type="term" value="C:plasma membrane"/>
    <property type="evidence" value="ECO:0007669"/>
    <property type="project" value="UniProtKB-SubCell"/>
</dbReference>
<keyword evidence="4" id="KW-0813">Transport</keyword>
<comment type="caution">
    <text evidence="13">The sequence shown here is derived from an EMBL/GenBank/DDBJ whole genome shotgun (WGS) entry which is preliminary data.</text>
</comment>
<keyword evidence="5 10" id="KW-1003">Cell membrane</keyword>
<evidence type="ECO:0000256" key="6">
    <source>
        <dbReference type="ARBA" id="ARBA00022592"/>
    </source>
</evidence>
<sequence>MTYVTESTTSSSSSPTGHTSLTVQDGNARRRKRKNAVTRAVLTFLMALAAVPLVLILVEVVREGAGVISWEFLTQRESPPAREGGGYAAGFVGTGIMMLMAIGIAVPLGLAAAIYLVDYGKGAFSTLIRFVTDVMTGIPSVFIGLAVYAILVLGTGQVISFGGFTGAVAIAIVMLPIVVRSSEEVLKTVSTDMRRGAFALGARKWQTTTRVVLPAAAPGLTTSIMLAVARGTGETAPLILTAFGNVNIVTDFFNTAIGAVPLQIYNGARQPFAPGIERAWGGALSLLVIVLVLTVIARYIGSRASKAHRV</sequence>
<feature type="transmembrane region" description="Helical" evidence="10">
    <location>
        <begin position="36"/>
        <end position="58"/>
    </location>
</feature>
<dbReference type="NCBIfam" id="TIGR00974">
    <property type="entry name" value="3a0107s02c"/>
    <property type="match status" value="1"/>
</dbReference>
<feature type="transmembrane region" description="Helical" evidence="10">
    <location>
        <begin position="127"/>
        <end position="152"/>
    </location>
</feature>
<evidence type="ECO:0000256" key="3">
    <source>
        <dbReference type="ARBA" id="ARBA00007069"/>
    </source>
</evidence>
<evidence type="ECO:0000256" key="9">
    <source>
        <dbReference type="ARBA" id="ARBA00023136"/>
    </source>
</evidence>
<reference evidence="13 14" key="1">
    <citation type="submission" date="2018-11" db="EMBL/GenBank/DDBJ databases">
        <title>Sequencing the genomes of 1000 actinobacteria strains.</title>
        <authorList>
            <person name="Klenk H.-P."/>
        </authorList>
    </citation>
    <scope>NUCLEOTIDE SEQUENCE [LARGE SCALE GENOMIC DNA]</scope>
    <source>
        <strain evidence="13 14">DSM 11294</strain>
    </source>
</reference>
<feature type="transmembrane region" description="Helical" evidence="10">
    <location>
        <begin position="211"/>
        <end position="229"/>
    </location>
</feature>
<keyword evidence="6" id="KW-0592">Phosphate transport</keyword>
<comment type="similarity">
    <text evidence="3 10">Belongs to the binding-protein-dependent transport system permease family. CysTW subfamily.</text>
</comment>
<evidence type="ECO:0000256" key="4">
    <source>
        <dbReference type="ARBA" id="ARBA00022448"/>
    </source>
</evidence>
<feature type="transmembrane region" description="Helical" evidence="10">
    <location>
        <begin position="279"/>
        <end position="300"/>
    </location>
</feature>
<feature type="compositionally biased region" description="Low complexity" evidence="11">
    <location>
        <begin position="1"/>
        <end position="22"/>
    </location>
</feature>
<evidence type="ECO:0000256" key="5">
    <source>
        <dbReference type="ARBA" id="ARBA00022475"/>
    </source>
</evidence>
<dbReference type="PANTHER" id="PTHR42922">
    <property type="entry name" value="PHOSPHATE TRANSPORT SYSTEM PERMEASE PROTEIN PSTA"/>
    <property type="match status" value="1"/>
</dbReference>
<keyword evidence="7 10" id="KW-0812">Transmembrane</keyword>
<dbReference type="PANTHER" id="PTHR42922:SF1">
    <property type="entry name" value="PHOSPHATE TRANSPORT SYSTEM PERMEASE PROTEIN PSTA"/>
    <property type="match status" value="1"/>
</dbReference>
<keyword evidence="9 10" id="KW-0472">Membrane</keyword>
<evidence type="ECO:0000256" key="7">
    <source>
        <dbReference type="ARBA" id="ARBA00022692"/>
    </source>
</evidence>
<dbReference type="Pfam" id="PF00528">
    <property type="entry name" value="BPD_transp_1"/>
    <property type="match status" value="1"/>
</dbReference>
<name>A0A3N2BCJ6_9MICO</name>
<feature type="transmembrane region" description="Helical" evidence="10">
    <location>
        <begin position="158"/>
        <end position="179"/>
    </location>
</feature>
<feature type="domain" description="ABC transmembrane type-1" evidence="12">
    <location>
        <begin position="91"/>
        <end position="297"/>
    </location>
</feature>
<dbReference type="InterPro" id="IPR005672">
    <property type="entry name" value="Phosphate_PstA"/>
</dbReference>
<dbReference type="PROSITE" id="PS50928">
    <property type="entry name" value="ABC_TM1"/>
    <property type="match status" value="1"/>
</dbReference>
<dbReference type="Gene3D" id="1.10.3720.10">
    <property type="entry name" value="MetI-like"/>
    <property type="match status" value="1"/>
</dbReference>
<proteinExistence type="inferred from homology"/>
<evidence type="ECO:0000256" key="1">
    <source>
        <dbReference type="ARBA" id="ARBA00003510"/>
    </source>
</evidence>
<evidence type="ECO:0000256" key="2">
    <source>
        <dbReference type="ARBA" id="ARBA00004651"/>
    </source>
</evidence>
<feature type="transmembrane region" description="Helical" evidence="10">
    <location>
        <begin position="87"/>
        <end position="115"/>
    </location>
</feature>
<keyword evidence="8 10" id="KW-1133">Transmembrane helix</keyword>
<evidence type="ECO:0000256" key="11">
    <source>
        <dbReference type="SAM" id="MobiDB-lite"/>
    </source>
</evidence>
<evidence type="ECO:0000256" key="10">
    <source>
        <dbReference type="RuleBase" id="RU363043"/>
    </source>
</evidence>
<comment type="function">
    <text evidence="1">Part of the binding-protein-dependent transport system for phosphate; probably responsible for the translocation of the substrate across the membrane.</text>
</comment>
<comment type="subcellular location">
    <subcellularLocation>
        <location evidence="2 10">Cell membrane</location>
        <topology evidence="2 10">Multi-pass membrane protein</topology>
    </subcellularLocation>
</comment>
<accession>A0A3N2BCJ6</accession>
<evidence type="ECO:0000259" key="12">
    <source>
        <dbReference type="PROSITE" id="PS50928"/>
    </source>
</evidence>
<keyword evidence="14" id="KW-1185">Reference proteome</keyword>
<evidence type="ECO:0000313" key="13">
    <source>
        <dbReference type="EMBL" id="ROR72784.1"/>
    </source>
</evidence>
<evidence type="ECO:0000313" key="14">
    <source>
        <dbReference type="Proteomes" id="UP000280668"/>
    </source>
</evidence>
<dbReference type="InterPro" id="IPR000515">
    <property type="entry name" value="MetI-like"/>
</dbReference>
<dbReference type="Proteomes" id="UP000280668">
    <property type="component" value="Unassembled WGS sequence"/>
</dbReference>
<dbReference type="EMBL" id="RKHK01000001">
    <property type="protein sequence ID" value="ROR72784.1"/>
    <property type="molecule type" value="Genomic_DNA"/>
</dbReference>
<organism evidence="13 14">
    <name type="scientific">Bogoriella caseilytica</name>
    <dbReference type="NCBI Taxonomy" id="56055"/>
    <lineage>
        <taxon>Bacteria</taxon>
        <taxon>Bacillati</taxon>
        <taxon>Actinomycetota</taxon>
        <taxon>Actinomycetes</taxon>
        <taxon>Micrococcales</taxon>
        <taxon>Bogoriellaceae</taxon>
        <taxon>Bogoriella</taxon>
    </lineage>
</organism>
<protein>
    <recommendedName>
        <fullName evidence="10">Phosphate transport system permease protein PstA</fullName>
    </recommendedName>
</protein>
<dbReference type="CDD" id="cd06261">
    <property type="entry name" value="TM_PBP2"/>
    <property type="match status" value="1"/>
</dbReference>
<dbReference type="SUPFAM" id="SSF161098">
    <property type="entry name" value="MetI-like"/>
    <property type="match status" value="1"/>
</dbReference>
<evidence type="ECO:0000256" key="8">
    <source>
        <dbReference type="ARBA" id="ARBA00022989"/>
    </source>
</evidence>
<feature type="region of interest" description="Disordered" evidence="11">
    <location>
        <begin position="1"/>
        <end position="31"/>
    </location>
</feature>
<dbReference type="GO" id="GO:0005315">
    <property type="term" value="F:phosphate transmembrane transporter activity"/>
    <property type="evidence" value="ECO:0007669"/>
    <property type="project" value="InterPro"/>
</dbReference>